<evidence type="ECO:0000256" key="5">
    <source>
        <dbReference type="ARBA" id="ARBA00022692"/>
    </source>
</evidence>
<evidence type="ECO:0000256" key="4">
    <source>
        <dbReference type="ARBA" id="ARBA00022475"/>
    </source>
</evidence>
<name>A0A368L3C7_9BURK</name>
<dbReference type="Proteomes" id="UP000252357">
    <property type="component" value="Unassembled WGS sequence"/>
</dbReference>
<dbReference type="GO" id="GO:0042910">
    <property type="term" value="F:xenobiotic transmembrane transporter activity"/>
    <property type="evidence" value="ECO:0007669"/>
    <property type="project" value="TreeGrafter"/>
</dbReference>
<dbReference type="Gene3D" id="3.30.2090.10">
    <property type="entry name" value="Multidrug efflux transporter AcrB TolC docking domain, DN and DC subdomains"/>
    <property type="match status" value="2"/>
</dbReference>
<keyword evidence="7 8" id="KW-0472">Membrane</keyword>
<feature type="transmembrane region" description="Helical" evidence="8">
    <location>
        <begin position="395"/>
        <end position="420"/>
    </location>
</feature>
<dbReference type="PRINTS" id="PR00702">
    <property type="entry name" value="ACRIFLAVINRP"/>
</dbReference>
<organism evidence="9 10">
    <name type="scientific">Parvibium lacunae</name>
    <dbReference type="NCBI Taxonomy" id="1888893"/>
    <lineage>
        <taxon>Bacteria</taxon>
        <taxon>Pseudomonadati</taxon>
        <taxon>Pseudomonadota</taxon>
        <taxon>Betaproteobacteria</taxon>
        <taxon>Burkholderiales</taxon>
        <taxon>Alcaligenaceae</taxon>
        <taxon>Parvibium</taxon>
    </lineage>
</organism>
<evidence type="ECO:0000256" key="8">
    <source>
        <dbReference type="SAM" id="Phobius"/>
    </source>
</evidence>
<feature type="transmembrane region" description="Helical" evidence="8">
    <location>
        <begin position="454"/>
        <end position="472"/>
    </location>
</feature>
<comment type="similarity">
    <text evidence="2">Belongs to the resistance-nodulation-cell division (RND) (TC 2.A.6) family.</text>
</comment>
<feature type="transmembrane region" description="Helical" evidence="8">
    <location>
        <begin position="1014"/>
        <end position="1038"/>
    </location>
</feature>
<dbReference type="PANTHER" id="PTHR32063">
    <property type="match status" value="1"/>
</dbReference>
<evidence type="ECO:0000256" key="6">
    <source>
        <dbReference type="ARBA" id="ARBA00022989"/>
    </source>
</evidence>
<sequence length="1049" mass="114285">MMRALIAFAIQQRAFILLLTGLLAVFGFRSFSAIPIEAFPDVQDVQVQIVTQYQGQAPEEVERAISLPIEREMSGVPRMTQMRSISITGLSIVTLTFADGTDDHFARAKVLEKLQQVSLPPDAQPVLAPLTTAVGEIYRYILEIPESMSLREARAIHDWVIRPELRFVPGVADIVSYGATIKQYQVRINPSLLKKFGVTINDVAQALEAGSSNVGGGTIRTGEEAYVLRSVGIFRSLDDIGDVIVADRQGKTITVRDIAIVQIGDRPRTGVVSFTNTEESKNSVVQGIVQMTKGQNPAVVIAALKEKIELLNINGRLPKEIRIRPIYDRTKLIDNTLHTVGHNLLVGAALVVGILLVFLRNWRAALIVAAVIPLSLLFAFIAMDLKGLSANLISLGAVDFGIIIDSAVVMVEALMVKLAMEHQNLAMNIRTPERALGWRLSTLRTVAADMAKPILFSKIIIILAFLPIFTFQRVEGRIFSPVAFTLSAALIGAILLTLLLVPVLLAFTMHRSDMGEKHLAWMEALQKGYRHKLQQAMMFKNRVIYGSLVILALTLSTVPLMGTEFLPKLDEGNIWLTISLAPSTNLVQSKEMEETIRSVLRTYPEVNMMIGQVGRPDDGTDPKGPNNIEILADLKPHSSWRPQFKDKEALVSDMSRALSQIPGLPTNFSQVIQDNVEESLSGAKGEIAVKIFGPDLEILQDKAELIETILKRIPGNADVAAIPVGGQAEVTITPDRRKMARYGINIADINRVIATAFGGADVNDFFEGDRKFDVTLRLPAEYRDSMEDILNLQVPIPSAIDGNIQRGNLTLSELATVEIRQGASRIAREGGGRVGIVKTNIRGRDMGSFVREAQQQVKKEIHLPPGYFITWGGQFENQQRASKRLAVIVPISLLGIFIVLFWAFRSTRLALLVLGMVPFTLIGGLAGLGLAGLNLSISAAVGFIAVAGISVQNGVILVEQYLDNLQNGEAPLTALVEGAIARLRPILMTALMAGFGLLPAALSNGIGSETQRPFAIVIVGGIISATCFTLFLLPVLLARFGLPPTSTRP</sequence>
<dbReference type="EMBL" id="QPGB01000002">
    <property type="protein sequence ID" value="RCS58035.1"/>
    <property type="molecule type" value="Genomic_DNA"/>
</dbReference>
<dbReference type="SUPFAM" id="SSF82714">
    <property type="entry name" value="Multidrug efflux transporter AcrB TolC docking domain, DN and DC subdomains"/>
    <property type="match status" value="2"/>
</dbReference>
<dbReference type="Gene3D" id="3.30.70.1440">
    <property type="entry name" value="Multidrug efflux transporter AcrB pore domain"/>
    <property type="match status" value="1"/>
</dbReference>
<keyword evidence="5 8" id="KW-0812">Transmembrane</keyword>
<protein>
    <submittedName>
        <fullName evidence="9">AcrB/AcrD/AcrF family protein</fullName>
    </submittedName>
</protein>
<keyword evidence="6 8" id="KW-1133">Transmembrane helix</keyword>
<feature type="transmembrane region" description="Helical" evidence="8">
    <location>
        <begin position="478"/>
        <end position="507"/>
    </location>
</feature>
<dbReference type="Gene3D" id="3.30.70.1320">
    <property type="entry name" value="Multidrug efflux transporter AcrB pore domain like"/>
    <property type="match status" value="1"/>
</dbReference>
<evidence type="ECO:0000256" key="1">
    <source>
        <dbReference type="ARBA" id="ARBA00004651"/>
    </source>
</evidence>
<dbReference type="SUPFAM" id="SSF82866">
    <property type="entry name" value="Multidrug efflux transporter AcrB transmembrane domain"/>
    <property type="match status" value="2"/>
</dbReference>
<keyword evidence="4" id="KW-1003">Cell membrane</keyword>
<dbReference type="SUPFAM" id="SSF82693">
    <property type="entry name" value="Multidrug efflux transporter AcrB pore domain, PN1, PN2, PC1 and PC2 subdomains"/>
    <property type="match status" value="3"/>
</dbReference>
<dbReference type="Gene3D" id="3.30.70.1430">
    <property type="entry name" value="Multidrug efflux transporter AcrB pore domain"/>
    <property type="match status" value="2"/>
</dbReference>
<dbReference type="GO" id="GO:0008324">
    <property type="term" value="F:monoatomic cation transmembrane transporter activity"/>
    <property type="evidence" value="ECO:0007669"/>
    <property type="project" value="InterPro"/>
</dbReference>
<feature type="transmembrane region" description="Helical" evidence="8">
    <location>
        <begin position="340"/>
        <end position="359"/>
    </location>
</feature>
<dbReference type="InterPro" id="IPR004763">
    <property type="entry name" value="CusA-like"/>
</dbReference>
<feature type="transmembrane region" description="Helical" evidence="8">
    <location>
        <begin position="364"/>
        <end position="383"/>
    </location>
</feature>
<evidence type="ECO:0000256" key="7">
    <source>
        <dbReference type="ARBA" id="ARBA00023136"/>
    </source>
</evidence>
<dbReference type="Pfam" id="PF00873">
    <property type="entry name" value="ACR_tran"/>
    <property type="match status" value="1"/>
</dbReference>
<feature type="transmembrane region" description="Helical" evidence="8">
    <location>
        <begin position="543"/>
        <end position="562"/>
    </location>
</feature>
<accession>A0A368L3C7</accession>
<reference evidence="9 10" key="1">
    <citation type="journal article" date="2018" name="Int. J. Syst. Evol. Microbiol.">
        <title>Parvibium lacunae gen. nov., sp. nov., a new member of the family Alcaligenaceae isolated from a freshwater pond.</title>
        <authorList>
            <person name="Chen W.M."/>
            <person name="Xie P.B."/>
            <person name="Hsu M.Y."/>
            <person name="Sheu S.Y."/>
        </authorList>
    </citation>
    <scope>NUCLEOTIDE SEQUENCE [LARGE SCALE GENOMIC DNA]</scope>
    <source>
        <strain evidence="9 10">KMB9</strain>
    </source>
</reference>
<dbReference type="NCBIfam" id="TIGR00914">
    <property type="entry name" value="2A0601"/>
    <property type="match status" value="1"/>
</dbReference>
<proteinExistence type="inferred from homology"/>
<feature type="transmembrane region" description="Helical" evidence="8">
    <location>
        <begin position="983"/>
        <end position="1002"/>
    </location>
</feature>
<comment type="subcellular location">
    <subcellularLocation>
        <location evidence="1">Cell membrane</location>
        <topology evidence="1">Multi-pass membrane protein</topology>
    </subcellularLocation>
</comment>
<dbReference type="InterPro" id="IPR027463">
    <property type="entry name" value="AcrB_DN_DC_subdom"/>
</dbReference>
<feature type="transmembrane region" description="Helical" evidence="8">
    <location>
        <begin position="885"/>
        <end position="904"/>
    </location>
</feature>
<comment type="caution">
    <text evidence="9">The sequence shown here is derived from an EMBL/GenBank/DDBJ whole genome shotgun (WGS) entry which is preliminary data.</text>
</comment>
<dbReference type="OrthoDB" id="9798415at2"/>
<evidence type="ECO:0000313" key="9">
    <source>
        <dbReference type="EMBL" id="RCS58035.1"/>
    </source>
</evidence>
<evidence type="ECO:0000313" key="10">
    <source>
        <dbReference type="Proteomes" id="UP000252357"/>
    </source>
</evidence>
<dbReference type="AlphaFoldDB" id="A0A368L3C7"/>
<gene>
    <name evidence="9" type="ORF">DU000_04115</name>
</gene>
<dbReference type="GO" id="GO:0005886">
    <property type="term" value="C:plasma membrane"/>
    <property type="evidence" value="ECO:0007669"/>
    <property type="project" value="UniProtKB-SubCell"/>
</dbReference>
<dbReference type="PANTHER" id="PTHR32063:SF12">
    <property type="entry name" value="CATION EFFLUX SYSTEM PROTEIN"/>
    <property type="match status" value="1"/>
</dbReference>
<feature type="transmembrane region" description="Helical" evidence="8">
    <location>
        <begin position="911"/>
        <end position="931"/>
    </location>
</feature>
<dbReference type="Gene3D" id="1.20.1640.10">
    <property type="entry name" value="Multidrug efflux transporter AcrB transmembrane domain"/>
    <property type="match status" value="2"/>
</dbReference>
<evidence type="ECO:0000256" key="2">
    <source>
        <dbReference type="ARBA" id="ARBA00010942"/>
    </source>
</evidence>
<keyword evidence="10" id="KW-1185">Reference proteome</keyword>
<dbReference type="InterPro" id="IPR001036">
    <property type="entry name" value="Acrflvin-R"/>
</dbReference>
<keyword evidence="3" id="KW-0813">Transport</keyword>
<evidence type="ECO:0000256" key="3">
    <source>
        <dbReference type="ARBA" id="ARBA00022448"/>
    </source>
</evidence>